<evidence type="ECO:0008006" key="4">
    <source>
        <dbReference type="Google" id="ProtNLM"/>
    </source>
</evidence>
<sequence>MCCTPAHAQVDALRESNERNAREDKRIADDFRAAIKAKIQPGTGPGDSGEAAPPTLPPLKSEQDQAPGASQPPLSSECNDSPQECLNNFLFGNGQESQ</sequence>
<dbReference type="Proteomes" id="UP000815325">
    <property type="component" value="Unassembled WGS sequence"/>
</dbReference>
<evidence type="ECO:0000313" key="2">
    <source>
        <dbReference type="EMBL" id="KAF5843530.1"/>
    </source>
</evidence>
<evidence type="ECO:0000313" key="3">
    <source>
        <dbReference type="Proteomes" id="UP000815325"/>
    </source>
</evidence>
<organism evidence="2 3">
    <name type="scientific">Dunaliella salina</name>
    <name type="common">Green alga</name>
    <name type="synonym">Protococcus salinus</name>
    <dbReference type="NCBI Taxonomy" id="3046"/>
    <lineage>
        <taxon>Eukaryota</taxon>
        <taxon>Viridiplantae</taxon>
        <taxon>Chlorophyta</taxon>
        <taxon>core chlorophytes</taxon>
        <taxon>Chlorophyceae</taxon>
        <taxon>CS clade</taxon>
        <taxon>Chlamydomonadales</taxon>
        <taxon>Dunaliellaceae</taxon>
        <taxon>Dunaliella</taxon>
    </lineage>
</organism>
<accession>A0ABZ3LQ32</accession>
<proteinExistence type="predicted"/>
<dbReference type="EMBL" id="MU069441">
    <property type="protein sequence ID" value="KAF5843530.1"/>
    <property type="molecule type" value="Genomic_DNA"/>
</dbReference>
<gene>
    <name evidence="2" type="ORF">DUNSADRAFT_14446</name>
</gene>
<reference evidence="2" key="1">
    <citation type="submission" date="2017-08" db="EMBL/GenBank/DDBJ databases">
        <authorList>
            <person name="Polle J.E."/>
            <person name="Barry K."/>
            <person name="Cushman J."/>
            <person name="Schmutz J."/>
            <person name="Tran D."/>
            <person name="Hathwaick L.T."/>
            <person name="Yim W.C."/>
            <person name="Jenkins J."/>
            <person name="Mckie-Krisberg Z.M."/>
            <person name="Prochnik S."/>
            <person name="Lindquist E."/>
            <person name="Dockter R.B."/>
            <person name="Adam C."/>
            <person name="Molina H."/>
            <person name="Bunkerborg J."/>
            <person name="Jin E."/>
            <person name="Buchheim M."/>
            <person name="Magnuson J."/>
        </authorList>
    </citation>
    <scope>NUCLEOTIDE SEQUENCE</scope>
    <source>
        <strain evidence="2">CCAP 19/18</strain>
    </source>
</reference>
<evidence type="ECO:0000256" key="1">
    <source>
        <dbReference type="SAM" id="MobiDB-lite"/>
    </source>
</evidence>
<name>A0ABZ3LQ32_DUNSA</name>
<comment type="caution">
    <text evidence="2">The sequence shown here is derived from an EMBL/GenBank/DDBJ whole genome shotgun (WGS) entry which is preliminary data.</text>
</comment>
<feature type="compositionally biased region" description="Polar residues" evidence="1">
    <location>
        <begin position="72"/>
        <end position="86"/>
    </location>
</feature>
<feature type="compositionally biased region" description="Basic and acidic residues" evidence="1">
    <location>
        <begin position="12"/>
        <end position="33"/>
    </location>
</feature>
<protein>
    <recommendedName>
        <fullName evidence="4">Encoded protein</fullName>
    </recommendedName>
</protein>
<feature type="region of interest" description="Disordered" evidence="1">
    <location>
        <begin position="1"/>
        <end position="98"/>
    </location>
</feature>
<keyword evidence="3" id="KW-1185">Reference proteome</keyword>